<evidence type="ECO:0000256" key="6">
    <source>
        <dbReference type="ARBA" id="ARBA00022989"/>
    </source>
</evidence>
<dbReference type="PANTHER" id="PTHR34820:SF4">
    <property type="entry name" value="INNER MEMBRANE PROTEIN YEBZ"/>
    <property type="match status" value="1"/>
</dbReference>
<dbReference type="InterPro" id="IPR014756">
    <property type="entry name" value="Ig_E-set"/>
</dbReference>
<feature type="transmembrane region" description="Helical" evidence="9">
    <location>
        <begin position="347"/>
        <end position="369"/>
    </location>
</feature>
<name>A0ABS4GS29_9BACL</name>
<keyword evidence="6 9" id="KW-1133">Transmembrane helix</keyword>
<proteinExistence type="predicted"/>
<keyword evidence="2" id="KW-1003">Cell membrane</keyword>
<keyword evidence="14" id="KW-1185">Reference proteome</keyword>
<feature type="chain" id="PRO_5047057447" evidence="10">
    <location>
        <begin position="27"/>
        <end position="524"/>
    </location>
</feature>
<gene>
    <name evidence="13" type="ORF">J2Z37_002658</name>
</gene>
<evidence type="ECO:0000256" key="2">
    <source>
        <dbReference type="ARBA" id="ARBA00022475"/>
    </source>
</evidence>
<dbReference type="RefSeq" id="WP_209810685.1">
    <property type="nucleotide sequence ID" value="NZ_JAGGKT010000007.1"/>
</dbReference>
<dbReference type="InterPro" id="IPR007348">
    <property type="entry name" value="CopC_dom"/>
</dbReference>
<keyword evidence="4" id="KW-0479">Metal-binding</keyword>
<organism evidence="13 14">
    <name type="scientific">Ammoniphilus resinae</name>
    <dbReference type="NCBI Taxonomy" id="861532"/>
    <lineage>
        <taxon>Bacteria</taxon>
        <taxon>Bacillati</taxon>
        <taxon>Bacillota</taxon>
        <taxon>Bacilli</taxon>
        <taxon>Bacillales</taxon>
        <taxon>Paenibacillaceae</taxon>
        <taxon>Aneurinibacillus group</taxon>
        <taxon>Ammoniphilus</taxon>
    </lineage>
</organism>
<dbReference type="InterPro" id="IPR014755">
    <property type="entry name" value="Cu-Rt/internalin_Ig-like"/>
</dbReference>
<feature type="transmembrane region" description="Helical" evidence="9">
    <location>
        <begin position="251"/>
        <end position="268"/>
    </location>
</feature>
<dbReference type="Pfam" id="PF05425">
    <property type="entry name" value="CopD"/>
    <property type="match status" value="1"/>
</dbReference>
<evidence type="ECO:0000256" key="10">
    <source>
        <dbReference type="SAM" id="SignalP"/>
    </source>
</evidence>
<evidence type="ECO:0000256" key="1">
    <source>
        <dbReference type="ARBA" id="ARBA00004651"/>
    </source>
</evidence>
<feature type="transmembrane region" description="Helical" evidence="9">
    <location>
        <begin position="219"/>
        <end position="242"/>
    </location>
</feature>
<dbReference type="InterPro" id="IPR008457">
    <property type="entry name" value="Cu-R_CopD_dom"/>
</dbReference>
<sequence>MITKRKNGWLPFFLLLLILFPQQVFAHAKLEKAYPGPDSQLSASPSEITLTFNERLERELYYIQVFDGHGVSVTENLTEMSRDQRELVLPLPPLKDDHYTVTYRVISADGHTIRGTYVMNVGEIAPVATTGLVEIYKDASVRAAVFGVRIFYFLLLLFLTGLILWGTYFSFRSREFSDEYKKETKDAQVLFLVALFVLTFVQMGEVLTDWKFAGMVDFLFKTMTGGSLIFSLALSLAGFAVLHRRWWIDGGWALSLLFAKSLNGHAVGFDPPFLTIPLNFIHLLSAALWVGGLFYLLLFWKGHQEQVVGFLPVFSRTAVVSIVVLTLTGSLSSIIYLPKLSYLVETLWGILLLVKLALVGFVIVVGAIIRQRMKKNLVDQLQTWIKVDLCLMILIVGIVGVFTYLSPSPSNKPLYWEERIEVARITTQITPNAPGVNQFRVNISINKKEVKMKDVTMFLSYLENPQIAPIEVPFSSEQLIAGRDEYELNSVGAYLPFAGRWMVEVRIMDGEDNETVSKKEFTIY</sequence>
<protein>
    <submittedName>
        <fullName evidence="13">Copper transport protein</fullName>
    </submittedName>
</protein>
<keyword evidence="7" id="KW-0186">Copper</keyword>
<feature type="transmembrane region" description="Helical" evidence="9">
    <location>
        <begin position="307"/>
        <end position="327"/>
    </location>
</feature>
<dbReference type="Gene3D" id="2.60.40.1220">
    <property type="match status" value="1"/>
</dbReference>
<feature type="domain" description="CopC" evidence="11">
    <location>
        <begin position="27"/>
        <end position="119"/>
    </location>
</feature>
<evidence type="ECO:0000256" key="9">
    <source>
        <dbReference type="SAM" id="Phobius"/>
    </source>
</evidence>
<dbReference type="Proteomes" id="UP001519343">
    <property type="component" value="Unassembled WGS sequence"/>
</dbReference>
<evidence type="ECO:0000313" key="13">
    <source>
        <dbReference type="EMBL" id="MBP1932650.1"/>
    </source>
</evidence>
<feature type="signal peptide" evidence="10">
    <location>
        <begin position="1"/>
        <end position="26"/>
    </location>
</feature>
<evidence type="ECO:0000256" key="5">
    <source>
        <dbReference type="ARBA" id="ARBA00022729"/>
    </source>
</evidence>
<dbReference type="PANTHER" id="PTHR34820">
    <property type="entry name" value="INNER MEMBRANE PROTEIN YEBZ"/>
    <property type="match status" value="1"/>
</dbReference>
<keyword evidence="5 10" id="KW-0732">Signal</keyword>
<evidence type="ECO:0000256" key="3">
    <source>
        <dbReference type="ARBA" id="ARBA00022692"/>
    </source>
</evidence>
<feature type="domain" description="Copper resistance protein D" evidence="12">
    <location>
        <begin position="310"/>
        <end position="401"/>
    </location>
</feature>
<reference evidence="13 14" key="1">
    <citation type="submission" date="2021-03" db="EMBL/GenBank/DDBJ databases">
        <title>Genomic Encyclopedia of Type Strains, Phase IV (KMG-IV): sequencing the most valuable type-strain genomes for metagenomic binning, comparative biology and taxonomic classification.</title>
        <authorList>
            <person name="Goeker M."/>
        </authorList>
    </citation>
    <scope>NUCLEOTIDE SEQUENCE [LARGE SCALE GENOMIC DNA]</scope>
    <source>
        <strain evidence="13 14">DSM 24738</strain>
    </source>
</reference>
<evidence type="ECO:0000259" key="12">
    <source>
        <dbReference type="Pfam" id="PF05425"/>
    </source>
</evidence>
<comment type="subcellular location">
    <subcellularLocation>
        <location evidence="1">Cell membrane</location>
        <topology evidence="1">Multi-pass membrane protein</topology>
    </subcellularLocation>
</comment>
<evidence type="ECO:0000256" key="8">
    <source>
        <dbReference type="ARBA" id="ARBA00023136"/>
    </source>
</evidence>
<feature type="transmembrane region" description="Helical" evidence="9">
    <location>
        <begin position="150"/>
        <end position="169"/>
    </location>
</feature>
<accession>A0ABS4GS29</accession>
<keyword evidence="8 9" id="KW-0472">Membrane</keyword>
<comment type="caution">
    <text evidence="13">The sequence shown here is derived from an EMBL/GenBank/DDBJ whole genome shotgun (WGS) entry which is preliminary data.</text>
</comment>
<dbReference type="SUPFAM" id="SSF81296">
    <property type="entry name" value="E set domains"/>
    <property type="match status" value="1"/>
</dbReference>
<evidence type="ECO:0000256" key="4">
    <source>
        <dbReference type="ARBA" id="ARBA00022723"/>
    </source>
</evidence>
<feature type="transmembrane region" description="Helical" evidence="9">
    <location>
        <begin position="280"/>
        <end position="300"/>
    </location>
</feature>
<dbReference type="InterPro" id="IPR032694">
    <property type="entry name" value="CopC/D"/>
</dbReference>
<dbReference type="EMBL" id="JAGGKT010000007">
    <property type="protein sequence ID" value="MBP1932650.1"/>
    <property type="molecule type" value="Genomic_DNA"/>
</dbReference>
<feature type="transmembrane region" description="Helical" evidence="9">
    <location>
        <begin position="189"/>
        <end position="207"/>
    </location>
</feature>
<evidence type="ECO:0000313" key="14">
    <source>
        <dbReference type="Proteomes" id="UP001519343"/>
    </source>
</evidence>
<evidence type="ECO:0000259" key="11">
    <source>
        <dbReference type="Pfam" id="PF04234"/>
    </source>
</evidence>
<evidence type="ECO:0000256" key="7">
    <source>
        <dbReference type="ARBA" id="ARBA00023008"/>
    </source>
</evidence>
<dbReference type="Pfam" id="PF04234">
    <property type="entry name" value="CopC"/>
    <property type="match status" value="1"/>
</dbReference>
<keyword evidence="3 9" id="KW-0812">Transmembrane</keyword>
<feature type="transmembrane region" description="Helical" evidence="9">
    <location>
        <begin position="389"/>
        <end position="405"/>
    </location>
</feature>